<dbReference type="PROSITE" id="PS51257">
    <property type="entry name" value="PROKAR_LIPOPROTEIN"/>
    <property type="match status" value="1"/>
</dbReference>
<name>A0A556QIV8_9BACT</name>
<evidence type="ECO:0000313" key="2">
    <source>
        <dbReference type="EMBL" id="TSJ76584.1"/>
    </source>
</evidence>
<reference evidence="2 3" key="1">
    <citation type="submission" date="2019-07" db="EMBL/GenBank/DDBJ databases">
        <title>Description of 53C-WASEF.</title>
        <authorList>
            <person name="Pitt A."/>
            <person name="Hahn M.W."/>
        </authorList>
    </citation>
    <scope>NUCLEOTIDE SEQUENCE [LARGE SCALE GENOMIC DNA]</scope>
    <source>
        <strain evidence="2 3">53C-WASEF</strain>
    </source>
</reference>
<keyword evidence="3" id="KW-1185">Reference proteome</keyword>
<comment type="caution">
    <text evidence="2">The sequence shown here is derived from an EMBL/GenBank/DDBJ whole genome shotgun (WGS) entry which is preliminary data.</text>
</comment>
<dbReference type="RefSeq" id="WP_144230341.1">
    <property type="nucleotide sequence ID" value="NZ_CBCRVV010000004.1"/>
</dbReference>
<organism evidence="2 3">
    <name type="scientific">Rariglobus hedericola</name>
    <dbReference type="NCBI Taxonomy" id="2597822"/>
    <lineage>
        <taxon>Bacteria</taxon>
        <taxon>Pseudomonadati</taxon>
        <taxon>Verrucomicrobiota</taxon>
        <taxon>Opitutia</taxon>
        <taxon>Opitutales</taxon>
        <taxon>Opitutaceae</taxon>
        <taxon>Rariglobus</taxon>
    </lineage>
</organism>
<evidence type="ECO:0008006" key="4">
    <source>
        <dbReference type="Google" id="ProtNLM"/>
    </source>
</evidence>
<accession>A0A556QIV8</accession>
<dbReference type="Proteomes" id="UP000315648">
    <property type="component" value="Unassembled WGS sequence"/>
</dbReference>
<sequence>MKSTARARQIAQFTGAAALLLLASGCQTYQQQSADLASSFRNASIASAVASADKEAASKAGGKDELLWRLEQGATLRMAVLADETQLPHPPVAAPKDPAEPVPVAPTHTEIAAGYAKRSNTAFDQAEERVNYWEEQAKLKVGSEAFSIVTNQANIPYRGRAYDKVLMNAYKALNYLQMGQRDAARVELNRSLQRQRDAVDINQKRIAEAQAEADKAREGKVEDEKGQTASYDVDKAQADPKTGPALNQALAESTAPIKAYGDYVNPFAVFLDGLFFSIAGENGADWERGRKSFERLASLVPENPYVIADRDLGAAAAEGKAPENLTYVIFETGTGPERDQIRIDIPTFIVTSRLAYVGAAFPKLKFNGDYASSLTVTAGGQSAATATIASMDSVVANDFKNEWPTILTKTLVSTATKAIIQATVQKQLSDQSAMAGLIGSVTMTVLNASTNIADTRTWITLPKEFQYARIATPADRQLTLTTGTQTKTITLDPGVVNVVYVKSVSSTAPLLVSQILLK</sequence>
<evidence type="ECO:0000256" key="1">
    <source>
        <dbReference type="SAM" id="MobiDB-lite"/>
    </source>
</evidence>
<dbReference type="EMBL" id="VMBG01000002">
    <property type="protein sequence ID" value="TSJ76584.1"/>
    <property type="molecule type" value="Genomic_DNA"/>
</dbReference>
<proteinExistence type="predicted"/>
<dbReference type="OrthoDB" id="9769023at2"/>
<dbReference type="AlphaFoldDB" id="A0A556QIV8"/>
<protein>
    <recommendedName>
        <fullName evidence="4">Lipoprotein</fullName>
    </recommendedName>
</protein>
<evidence type="ECO:0000313" key="3">
    <source>
        <dbReference type="Proteomes" id="UP000315648"/>
    </source>
</evidence>
<gene>
    <name evidence="2" type="ORF">FPL22_10665</name>
</gene>
<feature type="region of interest" description="Disordered" evidence="1">
    <location>
        <begin position="210"/>
        <end position="230"/>
    </location>
</feature>